<dbReference type="EMBL" id="JAUTXU010000038">
    <property type="protein sequence ID" value="KAK3717239.1"/>
    <property type="molecule type" value="Genomic_DNA"/>
</dbReference>
<name>A0ACC3NI58_9PEZI</name>
<gene>
    <name evidence="1" type="ORF">LTR37_005948</name>
</gene>
<sequence>MPPQSRGNGQPPPLKPSPVPVGVQSKSTPNLPTLRSFVTSSSIDSGTSNATSTTAHAEQTSPEVITSPSEPASIDDFSLDSANEPPSLSPASSDEEDISEEEEEKALAKAPPRSLYQYQHSRSHGHLAPQAFAPPFYGRPPIPLPPSPSLTSLFRPNFSSQFNSRPTTPDPSSDEGTTHTRGDATGSQTTGSQTRNSAAASTLPSTFRTVPRASPKVPTYEYYGFTLYLTSSLVFGVYLLWSFLPSPFLHQLGIWYFPDRWWALAIPAWTVMLILYIYVALSSYNTGYLTLPMNSIECLVDEAANVAVVDAMGNLIDEDKPSWQVRTVETDKRAGRSKKSSGKRKSGGRSRQNSLTQPTNQGLSEEVDWRNLWNEGTDAVMDIPIGGVCEILYGLDDKSAEDVSGNAHDR</sequence>
<dbReference type="Proteomes" id="UP001281147">
    <property type="component" value="Unassembled WGS sequence"/>
</dbReference>
<protein>
    <submittedName>
        <fullName evidence="1">Uncharacterized protein</fullName>
    </submittedName>
</protein>
<organism evidence="1 2">
    <name type="scientific">Vermiconidia calcicola</name>
    <dbReference type="NCBI Taxonomy" id="1690605"/>
    <lineage>
        <taxon>Eukaryota</taxon>
        <taxon>Fungi</taxon>
        <taxon>Dikarya</taxon>
        <taxon>Ascomycota</taxon>
        <taxon>Pezizomycotina</taxon>
        <taxon>Dothideomycetes</taxon>
        <taxon>Dothideomycetidae</taxon>
        <taxon>Mycosphaerellales</taxon>
        <taxon>Extremaceae</taxon>
        <taxon>Vermiconidia</taxon>
    </lineage>
</organism>
<proteinExistence type="predicted"/>
<evidence type="ECO:0000313" key="1">
    <source>
        <dbReference type="EMBL" id="KAK3717239.1"/>
    </source>
</evidence>
<comment type="caution">
    <text evidence="1">The sequence shown here is derived from an EMBL/GenBank/DDBJ whole genome shotgun (WGS) entry which is preliminary data.</text>
</comment>
<accession>A0ACC3NI58</accession>
<evidence type="ECO:0000313" key="2">
    <source>
        <dbReference type="Proteomes" id="UP001281147"/>
    </source>
</evidence>
<keyword evidence="2" id="KW-1185">Reference proteome</keyword>
<reference evidence="1" key="1">
    <citation type="submission" date="2023-07" db="EMBL/GenBank/DDBJ databases">
        <title>Black Yeasts Isolated from many extreme environments.</title>
        <authorList>
            <person name="Coleine C."/>
            <person name="Stajich J.E."/>
            <person name="Selbmann L."/>
        </authorList>
    </citation>
    <scope>NUCLEOTIDE SEQUENCE</scope>
    <source>
        <strain evidence="1">CCFEE 5714</strain>
    </source>
</reference>